<feature type="transmembrane region" description="Helical" evidence="2">
    <location>
        <begin position="179"/>
        <end position="202"/>
    </location>
</feature>
<dbReference type="InterPro" id="IPR010730">
    <property type="entry name" value="HET"/>
</dbReference>
<evidence type="ECO:0000256" key="1">
    <source>
        <dbReference type="SAM" id="MobiDB-lite"/>
    </source>
</evidence>
<evidence type="ECO:0000313" key="4">
    <source>
        <dbReference type="EMBL" id="KAK3208806.1"/>
    </source>
</evidence>
<evidence type="ECO:0000313" key="5">
    <source>
        <dbReference type="Proteomes" id="UP001280581"/>
    </source>
</evidence>
<gene>
    <name evidence="4" type="ORF">GRF29_77g2048090</name>
</gene>
<keyword evidence="2" id="KW-0472">Membrane</keyword>
<dbReference type="InterPro" id="IPR052895">
    <property type="entry name" value="HetReg/Transcr_Mod"/>
</dbReference>
<keyword evidence="2" id="KW-1133">Transmembrane helix</keyword>
<dbReference type="InterPro" id="IPR009571">
    <property type="entry name" value="SUR7/Rim9-like_fungi"/>
</dbReference>
<reference evidence="4 5" key="1">
    <citation type="submission" date="2021-02" db="EMBL/GenBank/DDBJ databases">
        <title>Genome assembly of Pseudopithomyces chartarum.</title>
        <authorList>
            <person name="Jauregui R."/>
            <person name="Singh J."/>
            <person name="Voisey C."/>
        </authorList>
    </citation>
    <scope>NUCLEOTIDE SEQUENCE [LARGE SCALE GENOMIC DNA]</scope>
    <source>
        <strain evidence="4 5">AGR01</strain>
    </source>
</reference>
<comment type="caution">
    <text evidence="4">The sequence shown here is derived from an EMBL/GenBank/DDBJ whole genome shotgun (WGS) entry which is preliminary data.</text>
</comment>
<dbReference type="GO" id="GO:0005886">
    <property type="term" value="C:plasma membrane"/>
    <property type="evidence" value="ECO:0007669"/>
    <property type="project" value="InterPro"/>
</dbReference>
<keyword evidence="5" id="KW-1185">Reference proteome</keyword>
<feature type="compositionally biased region" description="Basic and acidic residues" evidence="1">
    <location>
        <begin position="335"/>
        <end position="345"/>
    </location>
</feature>
<dbReference type="Proteomes" id="UP001280581">
    <property type="component" value="Unassembled WGS sequence"/>
</dbReference>
<feature type="domain" description="Heterokaryon incompatibility" evidence="3">
    <location>
        <begin position="218"/>
        <end position="376"/>
    </location>
</feature>
<feature type="region of interest" description="Disordered" evidence="1">
    <location>
        <begin position="328"/>
        <end position="352"/>
    </location>
</feature>
<dbReference type="EMBL" id="WVTA01000007">
    <property type="protein sequence ID" value="KAK3208806.1"/>
    <property type="molecule type" value="Genomic_DNA"/>
</dbReference>
<protein>
    <recommendedName>
        <fullName evidence="3">Heterokaryon incompatibility domain-containing protein</fullName>
    </recommendedName>
</protein>
<organism evidence="4 5">
    <name type="scientific">Pseudopithomyces chartarum</name>
    <dbReference type="NCBI Taxonomy" id="1892770"/>
    <lineage>
        <taxon>Eukaryota</taxon>
        <taxon>Fungi</taxon>
        <taxon>Dikarya</taxon>
        <taxon>Ascomycota</taxon>
        <taxon>Pezizomycotina</taxon>
        <taxon>Dothideomycetes</taxon>
        <taxon>Pleosporomycetidae</taxon>
        <taxon>Pleosporales</taxon>
        <taxon>Massarineae</taxon>
        <taxon>Didymosphaeriaceae</taxon>
        <taxon>Pseudopithomyces</taxon>
    </lineage>
</organism>
<dbReference type="PANTHER" id="PTHR24148">
    <property type="entry name" value="ANKYRIN REPEAT DOMAIN-CONTAINING PROTEIN 39 HOMOLOG-RELATED"/>
    <property type="match status" value="1"/>
</dbReference>
<evidence type="ECO:0000259" key="3">
    <source>
        <dbReference type="Pfam" id="PF06985"/>
    </source>
</evidence>
<feature type="transmembrane region" description="Helical" evidence="2">
    <location>
        <begin position="6"/>
        <end position="26"/>
    </location>
</feature>
<dbReference type="Pfam" id="PF06687">
    <property type="entry name" value="SUR7"/>
    <property type="match status" value="1"/>
</dbReference>
<dbReference type="Pfam" id="PF06985">
    <property type="entry name" value="HET"/>
    <property type="match status" value="1"/>
</dbReference>
<proteinExistence type="predicted"/>
<evidence type="ECO:0000256" key="2">
    <source>
        <dbReference type="SAM" id="Phobius"/>
    </source>
</evidence>
<accession>A0AAN6RGR8</accession>
<keyword evidence="2" id="KW-0812">Transmembrane</keyword>
<name>A0AAN6RGR8_9PLEO</name>
<sequence>MRPTAILPALLSAAALVLAFLCLFAGHKQGFMEDYSVLTLNVSRLGEGLVNGTLGQDEGTLGSLWDLVPSSIQDDVSEAAGVVADKLGIEDFYSAHLLDYCYGQYTPSESPNATLSLSDISKNVTGCSNRTAMFYFNPTQILEDALNSSGVDVTLSDLEWPSDIQRGLDALRIVSITAFVLYCIAIGLLFLSFASALAAIFLSGRLSACVNLLLGHIYECLSYVWGSTDNPKTIHIHASEGTFNFEATQNLHAALVQLRDPVFERFLWTDAICIDQGNNDEKAVQVAAMARIYGMASRVVAWLGGEEERGALALRVLGRMAHERRSINESSSEVLDGKQGSDDVSRTSGEYDGDDTEAVHALLNRNYFRRMWILQEVTAARSLVIRCGRFEMQAATFVLGLNNFHQFNDRKLSNRIRVFILLLHRSMSRESLKGQAHLDIDLLVDLIDRFHIHDATDPRDKIYALWGLSSDSVSIEALKPDYEKSWEDLMKELGKFVFGEDAVLWTSKKQMIYARSHCCGLGKVERVSTENISNMKQELTITSMRASTYLDYGYAWSRVIEINGSAEEIQKSDIVLYIPGVKRLVIARPQSYYLRIISVVDSRQVRILTPSHEVSEQYWTSWQPFLERMETPTNEVPLLWSWEKDQESEDREALRLVESHYSASTVQASNGSAHTYFEAEALSDMALLFMVLDDYQLACDRLGAIFNIHSSDHGSEPEIHLVARDRLYHVTERQNLYRKAKGFLTERALTDKREDLFKAKVVGRCARVLLHAGIGIAIGPVPNDQVITYVCFLLQSQLETQNMDTEVWIDLASKIMSRGVNKKLLLDAVHLCTLEWRHFCNSLYEPEMQERLPFNIEEADEAVRGVTLAHNNDYLRFLLQIAGDDLLLSSDELLTISHANIDAWSFNQLIKHCEAPITNFANILQTVVELRHRIYGLGGKYLKKILEGNADRISVTSDAILVVCQWDIDAVSALLRITDNPRSLITASALNTAIINHGITTVEIIELLAQYADTEWRVSEDALLALATSKDIQNRSLIFIALLEHDNITVSVTQRVLWTLLREMNEITLLLRFRPDLPIDDMKITYRHGDHYSIEQIQWSTSNLAQLQTAAEVFHPGTMSEMIPVTEWTGYAHLLNLLRYRRNELSITKDLVTKTVLTYPIVEYKSYVPDPYVRYELAMCQSHHDLHHEIDKYTSLLIRHADDDVILALLGSPLLLDTAAERGYSRVIDSLRLRSKSPALDLETYFYLAVFGQFIRNQNRYPPMDDNSTIGDDVLMRREVMPMPSKLLQILLIHVLNLQHDGSRIKENLST</sequence>
<dbReference type="PANTHER" id="PTHR24148:SF78">
    <property type="entry name" value="HETEROKARYON INCOMPATIBILITY DOMAIN-CONTAINING PROTEIN"/>
    <property type="match status" value="1"/>
</dbReference>